<dbReference type="VEuPathDB" id="PiroplasmaDB:TA11015"/>
<feature type="compositionally biased region" description="Low complexity" evidence="1">
    <location>
        <begin position="534"/>
        <end position="551"/>
    </location>
</feature>
<feature type="transmembrane region" description="Helical" evidence="2">
    <location>
        <begin position="7"/>
        <end position="29"/>
    </location>
</feature>
<dbReference type="Gene3D" id="2.40.50.140">
    <property type="entry name" value="Nucleic acid-binding proteins"/>
    <property type="match status" value="1"/>
</dbReference>
<evidence type="ECO:0000259" key="3">
    <source>
        <dbReference type="PROSITE" id="PS50126"/>
    </source>
</evidence>
<dbReference type="PROSITE" id="PS50126">
    <property type="entry name" value="S1"/>
    <property type="match status" value="1"/>
</dbReference>
<dbReference type="InterPro" id="IPR012340">
    <property type="entry name" value="NA-bd_OB-fold"/>
</dbReference>
<name>A0A3B0N3U7_THEAN</name>
<organism evidence="4">
    <name type="scientific">Theileria annulata</name>
    <dbReference type="NCBI Taxonomy" id="5874"/>
    <lineage>
        <taxon>Eukaryota</taxon>
        <taxon>Sar</taxon>
        <taxon>Alveolata</taxon>
        <taxon>Apicomplexa</taxon>
        <taxon>Aconoidasida</taxon>
        <taxon>Piroplasmida</taxon>
        <taxon>Theileriidae</taxon>
        <taxon>Theileria</taxon>
    </lineage>
</organism>
<accession>A0A3B0N3U7</accession>
<reference evidence="4" key="1">
    <citation type="submission" date="2018-07" db="EMBL/GenBank/DDBJ databases">
        <authorList>
            <person name="Quirk P.G."/>
            <person name="Krulwich T.A."/>
        </authorList>
    </citation>
    <scope>NUCLEOTIDE SEQUENCE</scope>
    <source>
        <strain evidence="4">Anand</strain>
    </source>
</reference>
<dbReference type="SMART" id="SM00316">
    <property type="entry name" value="S1"/>
    <property type="match status" value="2"/>
</dbReference>
<gene>
    <name evidence="4" type="ORF">TAT_000351300</name>
    <name evidence="5" type="ORF">TAV_000351200</name>
</gene>
<dbReference type="GO" id="GO:0003676">
    <property type="term" value="F:nucleic acid binding"/>
    <property type="evidence" value="ECO:0007669"/>
    <property type="project" value="InterPro"/>
</dbReference>
<dbReference type="EMBL" id="UIVS01000004">
    <property type="protein sequence ID" value="SVP95352.1"/>
    <property type="molecule type" value="Genomic_DNA"/>
</dbReference>
<feature type="domain" description="S1 motif" evidence="3">
    <location>
        <begin position="611"/>
        <end position="682"/>
    </location>
</feature>
<proteinExistence type="predicted"/>
<evidence type="ECO:0000256" key="2">
    <source>
        <dbReference type="SAM" id="Phobius"/>
    </source>
</evidence>
<feature type="region of interest" description="Disordered" evidence="1">
    <location>
        <begin position="531"/>
        <end position="560"/>
    </location>
</feature>
<feature type="region of interest" description="Disordered" evidence="1">
    <location>
        <begin position="729"/>
        <end position="751"/>
    </location>
</feature>
<keyword evidence="2" id="KW-1133">Transmembrane helix</keyword>
<dbReference type="InterPro" id="IPR003029">
    <property type="entry name" value="S1_domain"/>
</dbReference>
<evidence type="ECO:0000313" key="4">
    <source>
        <dbReference type="EMBL" id="SVP94560.1"/>
    </source>
</evidence>
<dbReference type="EMBL" id="UIVT01000004">
    <property type="protein sequence ID" value="SVP94560.1"/>
    <property type="molecule type" value="Genomic_DNA"/>
</dbReference>
<dbReference type="SUPFAM" id="SSF50249">
    <property type="entry name" value="Nucleic acid-binding proteins"/>
    <property type="match status" value="1"/>
</dbReference>
<sequence length="966" mass="113776">MTFLTSFLFLSSGFLIYIILNSHISSYVINDFKLINYRNFYPENPIYTNSYIIKSVWANKYSRNSPEMDLLISSINNPSWEHGPLKINRPHTTKEIYKVMESLLKRKLHMNDIKKIFYKPIIKDEDYFDTEQIYIPPFRPEPKPIDLFGNTKAITTKAIDTTKAITTKAIDSSKGDGIKLIGRDIPFIKDGKINIEKQRYKFEDILAQTLISALLEHEEITKFEPSIVKYPLKHPKDVINNYNSQIIKELLNNIVVMDKDSPVYIPHVDPENLEHIPGYNYSNFTNKLYENYTKFLEKESNVDFSQLFTNLLNQQEELNFGNWTEYLETELLSYLYKYSNLENNNIKISQDESMYDHIYMFLNFIKIKFIKSQFFKSEYKLLNKYIQFNLNRKSSLKKMPYWIWVQYWYNREDFINENLYEILKEIVITDPKADLGKITSGIFDYTNPLKKINTFNILSKFTINNINKYFNYVISKFDKISPKVNEIQHIINSYSNEKIEPIGDFSTNVINMNDIIDKLVKDHKKTLKLNNQTNGSWSKGSGNVSVNGSNSYRDSDVDTDTDTENILNEKLDKNLLGYEFRNILSFKKFEEEYRRHNMKHFGRPDYCIKKGQLIKGKVYKIFKDKVIVDIHADILAQLSLINFFHSPKEVPVGGFKNLFNVGDELMFEIIELFDHKIELSMKNIRKFHKFRKILENKNNIFLTKVLQRYYNGILVQYYNSLDTNSLDTSTNDTNSNLNQSNVNSNLSDTNTTDTDPYNTNLKDISNCGFVPLKSLTQKYKNDNEFADINLVGQVIPVTFEYFEHVSEIPILSNREALKRLQIIYLKEGDIVKGQVIKYKPYSLVIKFGHLEGSLFVNDMNIECYKQHLVTYPKYIITQVKHIDHVIKLSYLVILSIRNCIIMLSNKDIYDLSEEKLSMTNQFLKEFENYSLEENLENYQKFMSNYSYKEPNTIYNIESKPLTEWKL</sequence>
<evidence type="ECO:0000313" key="5">
    <source>
        <dbReference type="EMBL" id="SVP95352.1"/>
    </source>
</evidence>
<dbReference type="AlphaFoldDB" id="A0A3B0N3U7"/>
<keyword evidence="2" id="KW-0472">Membrane</keyword>
<evidence type="ECO:0000256" key="1">
    <source>
        <dbReference type="SAM" id="MobiDB-lite"/>
    </source>
</evidence>
<keyword evidence="2" id="KW-0812">Transmembrane</keyword>
<protein>
    <recommendedName>
        <fullName evidence="3">S1 motif domain-containing protein</fullName>
    </recommendedName>
</protein>